<dbReference type="EMBL" id="JABXWT010000018">
    <property type="protein sequence ID" value="NVO58118.1"/>
    <property type="molecule type" value="Genomic_DNA"/>
</dbReference>
<dbReference type="Proteomes" id="UP000630805">
    <property type="component" value="Unassembled WGS sequence"/>
</dbReference>
<reference evidence="4 5" key="1">
    <citation type="submission" date="2020-06" db="EMBL/GenBank/DDBJ databases">
        <authorList>
            <person name="Cao W.R."/>
        </authorList>
    </citation>
    <scope>NUCLEOTIDE SEQUENCE [LARGE SCALE GENOMIC DNA]</scope>
    <source>
        <strain evidence="4 5">B1Z28</strain>
    </source>
</reference>
<evidence type="ECO:0000256" key="3">
    <source>
        <dbReference type="RuleBase" id="RU000363"/>
    </source>
</evidence>
<keyword evidence="2" id="KW-0560">Oxidoreductase</keyword>
<proteinExistence type="inferred from homology"/>
<dbReference type="InterPro" id="IPR020904">
    <property type="entry name" value="Sc_DH/Rdtase_CS"/>
</dbReference>
<dbReference type="SUPFAM" id="SSF51735">
    <property type="entry name" value="NAD(P)-binding Rossmann-fold domains"/>
    <property type="match status" value="1"/>
</dbReference>
<comment type="similarity">
    <text evidence="1 3">Belongs to the short-chain dehydrogenases/reductases (SDR) family.</text>
</comment>
<dbReference type="PROSITE" id="PS00061">
    <property type="entry name" value="ADH_SHORT"/>
    <property type="match status" value="1"/>
</dbReference>
<comment type="caution">
    <text evidence="4">The sequence shown here is derived from an EMBL/GenBank/DDBJ whole genome shotgun (WGS) entry which is preliminary data.</text>
</comment>
<dbReference type="InterPro" id="IPR002347">
    <property type="entry name" value="SDR_fam"/>
</dbReference>
<dbReference type="PRINTS" id="PR00080">
    <property type="entry name" value="SDRFAMILY"/>
</dbReference>
<sequence>MTKTILITGATDGIGLATARAIAALGHTVLLHGRNSEKLNAVQMDLTRSGQVGPVHSYVADLSRMEEVENLARTVADNHQSLDVLINNAGVYETPVTRTVDGLDTRFAVNTFAPYLLTRRLWTLLSTAKGSRVVNLSSAAQSPVQIDALLGKSTLSAGAAYAQSKLALTMWSSEMALASDGEGPTVIAVNPGSMLGSKMVKQAFGVAGGDISQGADILVCAALSGEFAEADGKFFDNDTGKFASPHPDAQDRGKSKAVMDAIDGFLAK</sequence>
<dbReference type="PRINTS" id="PR00081">
    <property type="entry name" value="GDHRDH"/>
</dbReference>
<accession>A0ABX2PVA5</accession>
<name>A0ABX2PVA5_9RHOB</name>
<dbReference type="PANTHER" id="PTHR24320:SF148">
    <property type="entry name" value="NAD(P)-BINDING ROSSMANN-FOLD SUPERFAMILY PROTEIN"/>
    <property type="match status" value="1"/>
</dbReference>
<evidence type="ECO:0000256" key="2">
    <source>
        <dbReference type="ARBA" id="ARBA00023002"/>
    </source>
</evidence>
<dbReference type="InterPro" id="IPR036291">
    <property type="entry name" value="NAD(P)-bd_dom_sf"/>
</dbReference>
<evidence type="ECO:0000313" key="4">
    <source>
        <dbReference type="EMBL" id="NVO58118.1"/>
    </source>
</evidence>
<dbReference type="Gene3D" id="3.40.50.720">
    <property type="entry name" value="NAD(P)-binding Rossmann-like Domain"/>
    <property type="match status" value="1"/>
</dbReference>
<organism evidence="4 5">
    <name type="scientific">Ruegeria haliotis</name>
    <dbReference type="NCBI Taxonomy" id="2747601"/>
    <lineage>
        <taxon>Bacteria</taxon>
        <taxon>Pseudomonadati</taxon>
        <taxon>Pseudomonadota</taxon>
        <taxon>Alphaproteobacteria</taxon>
        <taxon>Rhodobacterales</taxon>
        <taxon>Roseobacteraceae</taxon>
        <taxon>Ruegeria</taxon>
    </lineage>
</organism>
<evidence type="ECO:0000313" key="5">
    <source>
        <dbReference type="Proteomes" id="UP000630805"/>
    </source>
</evidence>
<dbReference type="Pfam" id="PF00106">
    <property type="entry name" value="adh_short"/>
    <property type="match status" value="1"/>
</dbReference>
<dbReference type="PANTHER" id="PTHR24320">
    <property type="entry name" value="RETINOL DEHYDROGENASE"/>
    <property type="match status" value="1"/>
</dbReference>
<dbReference type="RefSeq" id="WP_176867165.1">
    <property type="nucleotide sequence ID" value="NZ_JABXWT010000018.1"/>
</dbReference>
<keyword evidence="5" id="KW-1185">Reference proteome</keyword>
<gene>
    <name evidence="4" type="ORF">HW561_20195</name>
</gene>
<protein>
    <submittedName>
        <fullName evidence="4">SDR family NAD(P)-dependent oxidoreductase</fullName>
    </submittedName>
</protein>
<evidence type="ECO:0000256" key="1">
    <source>
        <dbReference type="ARBA" id="ARBA00006484"/>
    </source>
</evidence>